<evidence type="ECO:0000313" key="3">
    <source>
        <dbReference type="EMBL" id="KAJ7716399.1"/>
    </source>
</evidence>
<name>A0AAD7HBZ8_9AGAR</name>
<protein>
    <recommendedName>
        <fullName evidence="2">DUF5648 domain-containing protein</fullName>
    </recommendedName>
</protein>
<keyword evidence="4" id="KW-1185">Reference proteome</keyword>
<dbReference type="AlphaFoldDB" id="A0AAD7HBZ8"/>
<dbReference type="InterPro" id="IPR043708">
    <property type="entry name" value="DUF5648"/>
</dbReference>
<feature type="chain" id="PRO_5042070820" description="DUF5648 domain-containing protein" evidence="1">
    <location>
        <begin position="20"/>
        <end position="159"/>
    </location>
</feature>
<dbReference type="Proteomes" id="UP001215280">
    <property type="component" value="Unassembled WGS sequence"/>
</dbReference>
<accession>A0AAD7HBZ8</accession>
<keyword evidence="1" id="KW-0732">Signal</keyword>
<dbReference type="Pfam" id="PF18885">
    <property type="entry name" value="DUF5648"/>
    <property type="match status" value="1"/>
</dbReference>
<dbReference type="EMBL" id="JARJLG010000332">
    <property type="protein sequence ID" value="KAJ7716399.1"/>
    <property type="molecule type" value="Genomic_DNA"/>
</dbReference>
<gene>
    <name evidence="3" type="ORF">DFH07DRAFT_973918</name>
</gene>
<evidence type="ECO:0000256" key="1">
    <source>
        <dbReference type="SAM" id="SignalP"/>
    </source>
</evidence>
<evidence type="ECO:0000313" key="4">
    <source>
        <dbReference type="Proteomes" id="UP001215280"/>
    </source>
</evidence>
<feature type="signal peptide" evidence="1">
    <location>
        <begin position="1"/>
        <end position="19"/>
    </location>
</feature>
<proteinExistence type="predicted"/>
<reference evidence="3" key="1">
    <citation type="submission" date="2023-03" db="EMBL/GenBank/DDBJ databases">
        <title>Massive genome expansion in bonnet fungi (Mycena s.s.) driven by repeated elements and novel gene families across ecological guilds.</title>
        <authorList>
            <consortium name="Lawrence Berkeley National Laboratory"/>
            <person name="Harder C.B."/>
            <person name="Miyauchi S."/>
            <person name="Viragh M."/>
            <person name="Kuo A."/>
            <person name="Thoen E."/>
            <person name="Andreopoulos B."/>
            <person name="Lu D."/>
            <person name="Skrede I."/>
            <person name="Drula E."/>
            <person name="Henrissat B."/>
            <person name="Morin E."/>
            <person name="Kohler A."/>
            <person name="Barry K."/>
            <person name="LaButti K."/>
            <person name="Morin E."/>
            <person name="Salamov A."/>
            <person name="Lipzen A."/>
            <person name="Mereny Z."/>
            <person name="Hegedus B."/>
            <person name="Baldrian P."/>
            <person name="Stursova M."/>
            <person name="Weitz H."/>
            <person name="Taylor A."/>
            <person name="Grigoriev I.V."/>
            <person name="Nagy L.G."/>
            <person name="Martin F."/>
            <person name="Kauserud H."/>
        </authorList>
    </citation>
    <scope>NUCLEOTIDE SEQUENCE</scope>
    <source>
        <strain evidence="3">CBHHK188m</strain>
    </source>
</reference>
<organism evidence="3 4">
    <name type="scientific">Mycena maculata</name>
    <dbReference type="NCBI Taxonomy" id="230809"/>
    <lineage>
        <taxon>Eukaryota</taxon>
        <taxon>Fungi</taxon>
        <taxon>Dikarya</taxon>
        <taxon>Basidiomycota</taxon>
        <taxon>Agaricomycotina</taxon>
        <taxon>Agaricomycetes</taxon>
        <taxon>Agaricomycetidae</taxon>
        <taxon>Agaricales</taxon>
        <taxon>Marasmiineae</taxon>
        <taxon>Mycenaceae</taxon>
        <taxon>Mycena</taxon>
    </lineage>
</organism>
<evidence type="ECO:0000259" key="2">
    <source>
        <dbReference type="Pfam" id="PF18885"/>
    </source>
</evidence>
<feature type="domain" description="DUF5648" evidence="2">
    <location>
        <begin position="83"/>
        <end position="153"/>
    </location>
</feature>
<sequence>MSVLAIFLIAVMATSSALAIRADALAIRGDKSKCPPPSKAVRSYQNDIENYRLTTRSPEKSLVIGNGYEFDGVAARVFETENTFDKGERDVALNDPANVEKGIAAHVFTRRVCGSKPLYRIYSPMNKAHFYILDENEVDEAISDKGYGEPVISGFVLPK</sequence>
<comment type="caution">
    <text evidence="3">The sequence shown here is derived from an EMBL/GenBank/DDBJ whole genome shotgun (WGS) entry which is preliminary data.</text>
</comment>